<proteinExistence type="predicted"/>
<evidence type="ECO:0000313" key="1">
    <source>
        <dbReference type="EMBL" id="GAA1957519.1"/>
    </source>
</evidence>
<name>A0ABN2QSY3_9PSEU</name>
<evidence type="ECO:0000313" key="2">
    <source>
        <dbReference type="Proteomes" id="UP001501116"/>
    </source>
</evidence>
<dbReference type="RefSeq" id="WP_344417937.1">
    <property type="nucleotide sequence ID" value="NZ_BAAANN010000010.1"/>
</dbReference>
<protein>
    <submittedName>
        <fullName evidence="1">Uncharacterized protein</fullName>
    </submittedName>
</protein>
<organism evidence="1 2">
    <name type="scientific">Amycolatopsis minnesotensis</name>
    <dbReference type="NCBI Taxonomy" id="337894"/>
    <lineage>
        <taxon>Bacteria</taxon>
        <taxon>Bacillati</taxon>
        <taxon>Actinomycetota</taxon>
        <taxon>Actinomycetes</taxon>
        <taxon>Pseudonocardiales</taxon>
        <taxon>Pseudonocardiaceae</taxon>
        <taxon>Amycolatopsis</taxon>
    </lineage>
</organism>
<gene>
    <name evidence="1" type="ORF">GCM10009754_29560</name>
</gene>
<sequence length="293" mass="31815">MNDDVTQNLVVFQLKGVDEPVLASAPTRADDAVEQAWAQIRRRHKVRASAVSAVFSEWQPSAADQKFVAKHFRKAECTYSFTRPVPGEWERAFAEARSVLAEAHEARQQESTEEVLPVLWSASSPRAGLLDALPHLPVVPGRLSVALAVVARTPHGKVGMHHITRHQHEEMGAPIEAMFDAGYSSLARGLKSEVRRSGENVLVSITRENLLAASAIALPGLYAQLSAHLGTGDLIAGLPCPDQMFVVREDSGLADTVREQVLDSPYDTTELVPSVLRLGPGGLELLAERGVRT</sequence>
<accession>A0ABN2QSY3</accession>
<dbReference type="EMBL" id="BAAANN010000010">
    <property type="protein sequence ID" value="GAA1957519.1"/>
    <property type="molecule type" value="Genomic_DNA"/>
</dbReference>
<dbReference type="Proteomes" id="UP001501116">
    <property type="component" value="Unassembled WGS sequence"/>
</dbReference>
<reference evidence="1 2" key="1">
    <citation type="journal article" date="2019" name="Int. J. Syst. Evol. Microbiol.">
        <title>The Global Catalogue of Microorganisms (GCM) 10K type strain sequencing project: providing services to taxonomists for standard genome sequencing and annotation.</title>
        <authorList>
            <consortium name="The Broad Institute Genomics Platform"/>
            <consortium name="The Broad Institute Genome Sequencing Center for Infectious Disease"/>
            <person name="Wu L."/>
            <person name="Ma J."/>
        </authorList>
    </citation>
    <scope>NUCLEOTIDE SEQUENCE [LARGE SCALE GENOMIC DNA]</scope>
    <source>
        <strain evidence="1 2">JCM 14545</strain>
    </source>
</reference>
<keyword evidence="2" id="KW-1185">Reference proteome</keyword>
<comment type="caution">
    <text evidence="1">The sequence shown here is derived from an EMBL/GenBank/DDBJ whole genome shotgun (WGS) entry which is preliminary data.</text>
</comment>